<gene>
    <name evidence="3" type="ORF">F7R26_000135</name>
</gene>
<dbReference type="Pfam" id="PF00239">
    <property type="entry name" value="Resolvase"/>
    <property type="match status" value="1"/>
</dbReference>
<evidence type="ECO:0000259" key="2">
    <source>
        <dbReference type="PROSITE" id="PS51737"/>
    </source>
</evidence>
<dbReference type="SUPFAM" id="SSF53041">
    <property type="entry name" value="Resolvase-like"/>
    <property type="match status" value="1"/>
</dbReference>
<dbReference type="Pfam" id="PF07508">
    <property type="entry name" value="Recombinase"/>
    <property type="match status" value="1"/>
</dbReference>
<dbReference type="InterPro" id="IPR038109">
    <property type="entry name" value="DNA_bind_recomb_sf"/>
</dbReference>
<evidence type="ECO:0000259" key="1">
    <source>
        <dbReference type="PROSITE" id="PS51736"/>
    </source>
</evidence>
<dbReference type="InterPro" id="IPR036162">
    <property type="entry name" value="Resolvase-like_N_sf"/>
</dbReference>
<dbReference type="PANTHER" id="PTHR30461:SF23">
    <property type="entry name" value="DNA RECOMBINASE-RELATED"/>
    <property type="match status" value="1"/>
</dbReference>
<reference evidence="3 4" key="1">
    <citation type="submission" date="2020-10" db="EMBL/GenBank/DDBJ databases">
        <title>Complete genome sequence of Cupriavidus basilensis CCUG 49340T.</title>
        <authorList>
            <person name="Salva-Serra F."/>
            <person name="Donoso R.A."/>
            <person name="Cho K.H."/>
            <person name="Yoo J.A."/>
            <person name="Lee K."/>
            <person name="Yoon S.-H."/>
            <person name="Perez-Pantoja D."/>
            <person name="Moore E.R.B."/>
        </authorList>
    </citation>
    <scope>NUCLEOTIDE SEQUENCE [LARGE SCALE GENOMIC DNA]</scope>
    <source>
        <strain evidence="4">CCUG 49340</strain>
    </source>
</reference>
<dbReference type="GO" id="GO:0000150">
    <property type="term" value="F:DNA strand exchange activity"/>
    <property type="evidence" value="ECO:0007669"/>
    <property type="project" value="InterPro"/>
</dbReference>
<name>A0A643FXJ5_9BURK</name>
<sequence length="497" mass="56108">MSTEHQRYSTENQAEAISDYATSHGMRIVRTYRDDGKSGLNLGGREGLRKLLSDVRQGACDFSAVLVYDVSRWGRFPDPDEAAVYEYTCRQHGIRVIYCAEQFDNDNSMGSTILKSLKRSMSAEYSRELSVKVFAGQRTLVLRGYRQGGTAGFGLRRQLVDQDHNVKGILRLGEKKSIQTDRVLLVPGPAEEVAAVRRIYSLFLEAEQPERVIASTLNREGIPTDLGRQWTRGTVHQVLTNEKYIGNNVYNRTSFKLKIEHRRNPAEEWIRKNGAFEAIVPTEWFLRAQAIIAQRSRHVDDGQMLELLRQVLSKNGALSGMIIDEQEGIPSSSAYRARFGSLLRVYCLLGYHPKRDYGYLEINRALRRMHPELMAEVSDGIRSVGGWSRRDADTDLLTVNGEFTASLVIARCKPTPAGSYRWRIRLDTSLDPDITLVVRMGGSNEYPLDYYLLPSFDFSLDALPLAESNGFALDVYQFASLDSFYSLAARSSLKEAA</sequence>
<feature type="domain" description="Recombinase" evidence="2">
    <location>
        <begin position="174"/>
        <end position="298"/>
    </location>
</feature>
<dbReference type="Proteomes" id="UP000397656">
    <property type="component" value="Chromosome 1"/>
</dbReference>
<organism evidence="3 4">
    <name type="scientific">Cupriavidus basilensis</name>
    <dbReference type="NCBI Taxonomy" id="68895"/>
    <lineage>
        <taxon>Bacteria</taxon>
        <taxon>Pseudomonadati</taxon>
        <taxon>Pseudomonadota</taxon>
        <taxon>Betaproteobacteria</taxon>
        <taxon>Burkholderiales</taxon>
        <taxon>Burkholderiaceae</taxon>
        <taxon>Cupriavidus</taxon>
    </lineage>
</organism>
<dbReference type="InterPro" id="IPR050639">
    <property type="entry name" value="SSR_resolvase"/>
</dbReference>
<protein>
    <submittedName>
        <fullName evidence="3">Recombinase family protein</fullName>
    </submittedName>
</protein>
<dbReference type="EMBL" id="CP062803">
    <property type="protein sequence ID" value="QOT78361.1"/>
    <property type="molecule type" value="Genomic_DNA"/>
</dbReference>
<dbReference type="PROSITE" id="PS51737">
    <property type="entry name" value="RECOMBINASE_DNA_BIND"/>
    <property type="match status" value="1"/>
</dbReference>
<dbReference type="InterPro" id="IPR011109">
    <property type="entry name" value="DNA_bind_recombinase_dom"/>
</dbReference>
<dbReference type="Gene3D" id="3.90.1750.20">
    <property type="entry name" value="Putative Large Serine Recombinase, Chain B, Domain 2"/>
    <property type="match status" value="1"/>
</dbReference>
<proteinExistence type="predicted"/>
<dbReference type="PANTHER" id="PTHR30461">
    <property type="entry name" value="DNA-INVERTASE FROM LAMBDOID PROPHAGE"/>
    <property type="match status" value="1"/>
</dbReference>
<accession>A0A643FXJ5</accession>
<dbReference type="FunFam" id="3.40.50.1390:FF:000008">
    <property type="entry name" value="DNA recombinase"/>
    <property type="match status" value="1"/>
</dbReference>
<dbReference type="SMART" id="SM00857">
    <property type="entry name" value="Resolvase"/>
    <property type="match status" value="1"/>
</dbReference>
<dbReference type="GO" id="GO:0003677">
    <property type="term" value="F:DNA binding"/>
    <property type="evidence" value="ECO:0007669"/>
    <property type="project" value="InterPro"/>
</dbReference>
<evidence type="ECO:0000313" key="3">
    <source>
        <dbReference type="EMBL" id="QOT78361.1"/>
    </source>
</evidence>
<evidence type="ECO:0000313" key="4">
    <source>
        <dbReference type="Proteomes" id="UP000397656"/>
    </source>
</evidence>
<dbReference type="Gene3D" id="3.40.50.1390">
    <property type="entry name" value="Resolvase, N-terminal catalytic domain"/>
    <property type="match status" value="1"/>
</dbReference>
<dbReference type="CDD" id="cd00338">
    <property type="entry name" value="Ser_Recombinase"/>
    <property type="match status" value="1"/>
</dbReference>
<dbReference type="PROSITE" id="PS51736">
    <property type="entry name" value="RECOMBINASES_3"/>
    <property type="match status" value="1"/>
</dbReference>
<dbReference type="InterPro" id="IPR006119">
    <property type="entry name" value="Resolv_N"/>
</dbReference>
<dbReference type="AlphaFoldDB" id="A0A643FXJ5"/>
<feature type="domain" description="Resolvase/invertase-type recombinase catalytic" evidence="1">
    <location>
        <begin position="1"/>
        <end position="144"/>
    </location>
</feature>